<dbReference type="EC" id="2.7.1.-" evidence="6"/>
<keyword evidence="7" id="KW-1185">Reference proteome</keyword>
<dbReference type="RefSeq" id="WP_377966050.1">
    <property type="nucleotide sequence ID" value="NZ_JBHZOL010000086.1"/>
</dbReference>
<gene>
    <name evidence="6" type="ORF">ACFVKH_13930</name>
</gene>
<dbReference type="Proteomes" id="UP001600165">
    <property type="component" value="Unassembled WGS sequence"/>
</dbReference>
<dbReference type="Pfam" id="PF00370">
    <property type="entry name" value="FGGY_N"/>
    <property type="match status" value="1"/>
</dbReference>
<evidence type="ECO:0000256" key="1">
    <source>
        <dbReference type="ARBA" id="ARBA00009156"/>
    </source>
</evidence>
<evidence type="ECO:0000313" key="7">
    <source>
        <dbReference type="Proteomes" id="UP001600165"/>
    </source>
</evidence>
<keyword evidence="2 6" id="KW-0808">Transferase</keyword>
<comment type="similarity">
    <text evidence="1">Belongs to the FGGY kinase family.</text>
</comment>
<dbReference type="InterPro" id="IPR018484">
    <property type="entry name" value="FGGY_N"/>
</dbReference>
<dbReference type="PANTHER" id="PTHR10196">
    <property type="entry name" value="SUGAR KINASE"/>
    <property type="match status" value="1"/>
</dbReference>
<evidence type="ECO:0000256" key="3">
    <source>
        <dbReference type="ARBA" id="ARBA00022777"/>
    </source>
</evidence>
<protein>
    <submittedName>
        <fullName evidence="6">FGGY-family carbohydrate kinase</fullName>
        <ecNumber evidence="6">2.7.1.-</ecNumber>
    </submittedName>
</protein>
<dbReference type="Gene3D" id="3.30.420.40">
    <property type="match status" value="2"/>
</dbReference>
<organism evidence="6 7">
    <name type="scientific">Almyronema epifaneia S1</name>
    <dbReference type="NCBI Taxonomy" id="2991925"/>
    <lineage>
        <taxon>Bacteria</taxon>
        <taxon>Bacillati</taxon>
        <taxon>Cyanobacteriota</taxon>
        <taxon>Cyanophyceae</taxon>
        <taxon>Nodosilineales</taxon>
        <taxon>Nodosilineaceae</taxon>
        <taxon>Almyronema</taxon>
        <taxon>Almyronema epifaneia</taxon>
    </lineage>
</organism>
<dbReference type="CDD" id="cd07783">
    <property type="entry name" value="ASKHA_NBD_FGGY_SePSK_AtXK1-like"/>
    <property type="match status" value="1"/>
</dbReference>
<dbReference type="PANTHER" id="PTHR10196:SF80">
    <property type="entry name" value="D-RIBULOSE KINASE"/>
    <property type="match status" value="1"/>
</dbReference>
<reference evidence="6 7" key="1">
    <citation type="submission" date="2024-10" db="EMBL/GenBank/DDBJ databases">
        <authorList>
            <person name="Ratan Roy A."/>
            <person name="Morales Sandoval P.H."/>
            <person name="De Los Santos Villalobos S."/>
            <person name="Chakraborty S."/>
            <person name="Mukherjee J."/>
        </authorList>
    </citation>
    <scope>NUCLEOTIDE SEQUENCE [LARGE SCALE GENOMIC DNA]</scope>
    <source>
        <strain evidence="6 7">S1</strain>
    </source>
</reference>
<evidence type="ECO:0000259" key="4">
    <source>
        <dbReference type="Pfam" id="PF00370"/>
    </source>
</evidence>
<feature type="domain" description="Carbohydrate kinase FGGY C-terminal" evidence="5">
    <location>
        <begin position="251"/>
        <end position="420"/>
    </location>
</feature>
<evidence type="ECO:0000256" key="2">
    <source>
        <dbReference type="ARBA" id="ARBA00022679"/>
    </source>
</evidence>
<keyword evidence="3 6" id="KW-0418">Kinase</keyword>
<dbReference type="Pfam" id="PF02782">
    <property type="entry name" value="FGGY_C"/>
    <property type="match status" value="1"/>
</dbReference>
<proteinExistence type="inferred from homology"/>
<evidence type="ECO:0000313" key="6">
    <source>
        <dbReference type="EMBL" id="MFE4107387.1"/>
    </source>
</evidence>
<dbReference type="InterPro" id="IPR043129">
    <property type="entry name" value="ATPase_NBD"/>
</dbReference>
<dbReference type="GO" id="GO:0016301">
    <property type="term" value="F:kinase activity"/>
    <property type="evidence" value="ECO:0007669"/>
    <property type="project" value="UniProtKB-KW"/>
</dbReference>
<dbReference type="SUPFAM" id="SSF53067">
    <property type="entry name" value="Actin-like ATPase domain"/>
    <property type="match status" value="2"/>
</dbReference>
<feature type="domain" description="Carbohydrate kinase FGGY N-terminal" evidence="4">
    <location>
        <begin position="8"/>
        <end position="235"/>
    </location>
</feature>
<accession>A0ABW6IGQ5</accession>
<sequence length="439" mass="46284">MTSASPIYALGIDFGTSGARAIAIDTQQHIQATAKISFAASASALAQQWQETLWALLADIPLPIRQRLGAIALNGTSATVLLCDAQGRVIREPLLYNAAQGQAVGSAMAQIAPANHVVQSATSSLSKLLWWCQGNPQQPPAEAQYLLHQADWLSFLLHGRLGVSDYHNALKLGYDVAALAYPNWLTSLPLATLLPDVRAPGSPIAPVLPAIAQRFKLPVACRVCAGTTDSIAAFLASGAQQPGTAVTSIGSTLVLKLLSQRRVEASQYGIYSHRLGDRWLVGGASNTGGAVLAQFFSESQLAQLSQSLQPDRPTHLNYYPLPQPGERFPINDPQLPPRLTPRPPEAAVFLQGLLEGMATIEAQGYARLVSLGASSLKQVYTAGGGAHNQAWTAIRARQLQVPVAPSVQTEAAYGSALLALPNLPTSDGVSRGSDGSADT</sequence>
<name>A0ABW6IGQ5_9CYAN</name>
<comment type="caution">
    <text evidence="6">The sequence shown here is derived from an EMBL/GenBank/DDBJ whole genome shotgun (WGS) entry which is preliminary data.</text>
</comment>
<evidence type="ECO:0000259" key="5">
    <source>
        <dbReference type="Pfam" id="PF02782"/>
    </source>
</evidence>
<dbReference type="InterPro" id="IPR018485">
    <property type="entry name" value="FGGY_C"/>
</dbReference>
<dbReference type="EMBL" id="JBHZOL010000086">
    <property type="protein sequence ID" value="MFE4107387.1"/>
    <property type="molecule type" value="Genomic_DNA"/>
</dbReference>